<name>A0AAV4M9H7_CAEEX</name>
<comment type="caution">
    <text evidence="1">The sequence shown here is derived from an EMBL/GenBank/DDBJ whole genome shotgun (WGS) entry which is preliminary data.</text>
</comment>
<dbReference type="AlphaFoldDB" id="A0AAV4M9H7"/>
<gene>
    <name evidence="1" type="ORF">CEXT_168781</name>
</gene>
<dbReference type="Proteomes" id="UP001054945">
    <property type="component" value="Unassembled WGS sequence"/>
</dbReference>
<reference evidence="1 2" key="1">
    <citation type="submission" date="2021-06" db="EMBL/GenBank/DDBJ databases">
        <title>Caerostris extrusa draft genome.</title>
        <authorList>
            <person name="Kono N."/>
            <person name="Arakawa K."/>
        </authorList>
    </citation>
    <scope>NUCLEOTIDE SEQUENCE [LARGE SCALE GENOMIC DNA]</scope>
</reference>
<protein>
    <submittedName>
        <fullName evidence="1">Uncharacterized protein</fullName>
    </submittedName>
</protein>
<proteinExistence type="predicted"/>
<feature type="non-terminal residue" evidence="1">
    <location>
        <position position="1"/>
    </location>
</feature>
<evidence type="ECO:0000313" key="2">
    <source>
        <dbReference type="Proteomes" id="UP001054945"/>
    </source>
</evidence>
<evidence type="ECO:0000313" key="1">
    <source>
        <dbReference type="EMBL" id="GIX67484.1"/>
    </source>
</evidence>
<dbReference type="EMBL" id="BPLR01019405">
    <property type="protein sequence ID" value="GIX67484.1"/>
    <property type="molecule type" value="Genomic_DNA"/>
</dbReference>
<organism evidence="1 2">
    <name type="scientific">Caerostris extrusa</name>
    <name type="common">Bark spider</name>
    <name type="synonym">Caerostris bankana</name>
    <dbReference type="NCBI Taxonomy" id="172846"/>
    <lineage>
        <taxon>Eukaryota</taxon>
        <taxon>Metazoa</taxon>
        <taxon>Ecdysozoa</taxon>
        <taxon>Arthropoda</taxon>
        <taxon>Chelicerata</taxon>
        <taxon>Arachnida</taxon>
        <taxon>Araneae</taxon>
        <taxon>Araneomorphae</taxon>
        <taxon>Entelegynae</taxon>
        <taxon>Araneoidea</taxon>
        <taxon>Araneidae</taxon>
        <taxon>Caerostris</taxon>
    </lineage>
</organism>
<keyword evidence="2" id="KW-1185">Reference proteome</keyword>
<accession>A0AAV4M9H7</accession>
<sequence length="60" mass="6972">QTRLISDLQHFGYPSTELFNTKDQSDFVDDAVAEGSQRTLIQYCEENWDILFKLSAVYSH</sequence>